<dbReference type="InterPro" id="IPR056884">
    <property type="entry name" value="NPHP3-like_N"/>
</dbReference>
<gene>
    <name evidence="4" type="ORF">DDE83_008250</name>
</gene>
<organism evidence="4 5">
    <name type="scientific">Stemphylium lycopersici</name>
    <name type="common">Tomato gray leaf spot disease fungus</name>
    <name type="synonym">Thyrospora lycopersici</name>
    <dbReference type="NCBI Taxonomy" id="183478"/>
    <lineage>
        <taxon>Eukaryota</taxon>
        <taxon>Fungi</taxon>
        <taxon>Dikarya</taxon>
        <taxon>Ascomycota</taxon>
        <taxon>Pezizomycotina</taxon>
        <taxon>Dothideomycetes</taxon>
        <taxon>Pleosporomycetidae</taxon>
        <taxon>Pleosporales</taxon>
        <taxon>Pleosporineae</taxon>
        <taxon>Pleosporaceae</taxon>
        <taxon>Stemphylium</taxon>
    </lineage>
</organism>
<dbReference type="PANTHER" id="PTHR10039:SF17">
    <property type="entry name" value="FUNGAL STAND N-TERMINAL GOODBYE DOMAIN-CONTAINING PROTEIN-RELATED"/>
    <property type="match status" value="1"/>
</dbReference>
<dbReference type="Pfam" id="PF17109">
    <property type="entry name" value="Goodbye"/>
    <property type="match status" value="1"/>
</dbReference>
<evidence type="ECO:0000313" key="4">
    <source>
        <dbReference type="EMBL" id="RAR03309.1"/>
    </source>
</evidence>
<name>A0A364MTW2_STELY</name>
<reference evidence="5" key="1">
    <citation type="submission" date="2018-05" db="EMBL/GenBank/DDBJ databases">
        <title>Draft genome sequence of Stemphylium lycopersici strain CIDEFI 213.</title>
        <authorList>
            <person name="Medina R."/>
            <person name="Franco M.E.E."/>
            <person name="Lucentini C.G."/>
            <person name="Saparrat M.C.N."/>
            <person name="Balatti P.A."/>
        </authorList>
    </citation>
    <scope>NUCLEOTIDE SEQUENCE [LARGE SCALE GENOMIC DNA]</scope>
    <source>
        <strain evidence="5">CIDEFI 213</strain>
    </source>
</reference>
<dbReference type="Pfam" id="PF24883">
    <property type="entry name" value="NPHP3_N"/>
    <property type="match status" value="1"/>
</dbReference>
<keyword evidence="5" id="KW-1185">Reference proteome</keyword>
<dbReference type="InterPro" id="IPR031350">
    <property type="entry name" value="Goodbye_dom"/>
</dbReference>
<feature type="domain" description="Fungal STAND N-terminal Goodbye" evidence="2">
    <location>
        <begin position="27"/>
        <end position="137"/>
    </location>
</feature>
<dbReference type="AlphaFoldDB" id="A0A364MTW2"/>
<sequence>MRFGRGHDQPELPEPIFDEDKDLSEVWPEVLRQYEKTTKRKLDTTTTFKSFQLQIDTDIKESKAKSHQHARTVLNNVGDCIEKFGCIVAQGASVVFGPSAQCWNAISLVIQAVRGFSDMMDGFVTLMERASAFMRRLVHFMEKKIGKGEIHLPHLLRKPAYEILAQFLGVLRSSYKLATSTRERVKRMAGIVLFNSDNEVAESLELMEGHIKDFTRAEIDEILLGVGGLAKHLDKSDEERARYQSEILEYVQTTCKVGDQVLSVTQQIKATLDGRASKEQHEKNLEKLATHLGPKKTGDWENWSKRHSELCKVHVEGTGEWLSGEETEYIKWSNLDQHDRQILFLLADSGFGKTHLFSHVVSHLEKKCRAARGPNRAYLAYYYYGDDKDDSLERCIGSIIYQFAAADTGYAKAVVDECGRLTSITRAEDRWNNLVSGLQHAMKGTYFICMDGFDGRGQLDTVEAMISAIACQAASSAKSNGISLRLFVSGNEDALFDISKRIGGIHTIVLGQHGSPCKGQL</sequence>
<evidence type="ECO:0000259" key="2">
    <source>
        <dbReference type="Pfam" id="PF17109"/>
    </source>
</evidence>
<dbReference type="Proteomes" id="UP000249619">
    <property type="component" value="Unassembled WGS sequence"/>
</dbReference>
<evidence type="ECO:0000313" key="5">
    <source>
        <dbReference type="Proteomes" id="UP000249619"/>
    </source>
</evidence>
<keyword evidence="1" id="KW-0677">Repeat</keyword>
<evidence type="ECO:0000256" key="1">
    <source>
        <dbReference type="ARBA" id="ARBA00022737"/>
    </source>
</evidence>
<evidence type="ECO:0000259" key="3">
    <source>
        <dbReference type="Pfam" id="PF24883"/>
    </source>
</evidence>
<proteinExistence type="predicted"/>
<dbReference type="EMBL" id="QGDH01000184">
    <property type="protein sequence ID" value="RAR03309.1"/>
    <property type="molecule type" value="Genomic_DNA"/>
</dbReference>
<feature type="domain" description="Nephrocystin 3-like N-terminal" evidence="3">
    <location>
        <begin position="317"/>
        <end position="478"/>
    </location>
</feature>
<accession>A0A364MTW2</accession>
<dbReference type="PANTHER" id="PTHR10039">
    <property type="entry name" value="AMELOGENIN"/>
    <property type="match status" value="1"/>
</dbReference>
<comment type="caution">
    <text evidence="4">The sequence shown here is derived from an EMBL/GenBank/DDBJ whole genome shotgun (WGS) entry which is preliminary data.</text>
</comment>
<protein>
    <submittedName>
        <fullName evidence="4">Uncharacterized protein</fullName>
    </submittedName>
</protein>